<reference evidence="2" key="1">
    <citation type="submission" date="2021-02" db="EMBL/GenBank/DDBJ databases">
        <authorList>
            <person name="Nowell W R."/>
        </authorList>
    </citation>
    <scope>NUCLEOTIDE SEQUENCE</scope>
</reference>
<dbReference type="EMBL" id="CAJOBI010205190">
    <property type="protein sequence ID" value="CAF5002976.1"/>
    <property type="molecule type" value="Genomic_DNA"/>
</dbReference>
<protein>
    <submittedName>
        <fullName evidence="2">Uncharacterized protein</fullName>
    </submittedName>
</protein>
<sequence>HPQLPPPMIGGPPLGRPPRDFGGPMFRGRGRPPFRGGYEFHGNFSGKCRHKKQN</sequence>
<evidence type="ECO:0000313" key="2">
    <source>
        <dbReference type="EMBL" id="CAF5002976.1"/>
    </source>
</evidence>
<gene>
    <name evidence="2" type="ORF">SMN809_LOCUS56840</name>
</gene>
<name>A0A8S3DEE5_9BILA</name>
<feature type="region of interest" description="Disordered" evidence="1">
    <location>
        <begin position="1"/>
        <end position="23"/>
    </location>
</feature>
<dbReference type="Proteomes" id="UP000676336">
    <property type="component" value="Unassembled WGS sequence"/>
</dbReference>
<evidence type="ECO:0000313" key="3">
    <source>
        <dbReference type="Proteomes" id="UP000676336"/>
    </source>
</evidence>
<accession>A0A8S3DEE5</accession>
<feature type="compositionally biased region" description="Pro residues" evidence="1">
    <location>
        <begin position="1"/>
        <end position="16"/>
    </location>
</feature>
<organism evidence="2 3">
    <name type="scientific">Rotaria magnacalcarata</name>
    <dbReference type="NCBI Taxonomy" id="392030"/>
    <lineage>
        <taxon>Eukaryota</taxon>
        <taxon>Metazoa</taxon>
        <taxon>Spiralia</taxon>
        <taxon>Gnathifera</taxon>
        <taxon>Rotifera</taxon>
        <taxon>Eurotatoria</taxon>
        <taxon>Bdelloidea</taxon>
        <taxon>Philodinida</taxon>
        <taxon>Philodinidae</taxon>
        <taxon>Rotaria</taxon>
    </lineage>
</organism>
<feature type="non-terminal residue" evidence="2">
    <location>
        <position position="1"/>
    </location>
</feature>
<comment type="caution">
    <text evidence="2">The sequence shown here is derived from an EMBL/GenBank/DDBJ whole genome shotgun (WGS) entry which is preliminary data.</text>
</comment>
<proteinExistence type="predicted"/>
<evidence type="ECO:0000256" key="1">
    <source>
        <dbReference type="SAM" id="MobiDB-lite"/>
    </source>
</evidence>
<dbReference type="AlphaFoldDB" id="A0A8S3DEE5"/>